<reference evidence="2" key="1">
    <citation type="submission" date="2023-11" db="EMBL/GenBank/DDBJ databases">
        <authorList>
            <person name="Alioto T."/>
            <person name="Alioto T."/>
            <person name="Gomez Garrido J."/>
        </authorList>
    </citation>
    <scope>NUCLEOTIDE SEQUENCE</scope>
</reference>
<comment type="caution">
    <text evidence="2">The sequence shown here is derived from an EMBL/GenBank/DDBJ whole genome shotgun (WGS) entry which is preliminary data.</text>
</comment>
<gene>
    <name evidence="2" type="ORF">LECACI_7A004728</name>
</gene>
<sequence length="479" mass="53394">MTSFSTHPQQYGIDTGVFSGAQAYKPHEFGHPHQEAPPQPTDPFWWQHPSWTMPNQNSYYYPGYGFFDRPLYLDYATDGRPVVVGYGRKLSAKQGSGRNTPMQNHIMRMVSVYNGDDFVQKIPLKLLFRFSDAARQAFPKPPKGADSQRNSQATQADNEQDAVASASMRLSPDASSKSTSWADEVSSIVSTKGGPSPVSTESVARSSADTAFTDFTYTKPAMRASPARSQSPAPFVRTIPRDAHGHRMLKLDLQAKEMPTNQAVADVLKWMKDNEDVPRDGRLLEFAPPNLDDVLLENLVDYYQAVLALGMMPFPHRLRKAILDRITREGIDFETFRNITGWVPSQDVVVTRAINVYLNLKKRGAYTSEDLRQFEHVLSQPDSEELQAKVEEIRNTREVGPEELYAEKRQQEFGKGSSSPAEPTSSSASGRGESSDAGKPDGADQPKTGRRRRRRDQQKEGTQKGNGRGLEGRHVPGAD</sequence>
<evidence type="ECO:0000313" key="2">
    <source>
        <dbReference type="EMBL" id="CAK4020228.1"/>
    </source>
</evidence>
<organism evidence="2 3">
    <name type="scientific">Lecanosticta acicola</name>
    <dbReference type="NCBI Taxonomy" id="111012"/>
    <lineage>
        <taxon>Eukaryota</taxon>
        <taxon>Fungi</taxon>
        <taxon>Dikarya</taxon>
        <taxon>Ascomycota</taxon>
        <taxon>Pezizomycotina</taxon>
        <taxon>Dothideomycetes</taxon>
        <taxon>Dothideomycetidae</taxon>
        <taxon>Mycosphaerellales</taxon>
        <taxon>Mycosphaerellaceae</taxon>
        <taxon>Lecanosticta</taxon>
    </lineage>
</organism>
<dbReference type="EMBL" id="CAVMBE010000027">
    <property type="protein sequence ID" value="CAK4020228.1"/>
    <property type="molecule type" value="Genomic_DNA"/>
</dbReference>
<accession>A0AAI8YZ96</accession>
<feature type="region of interest" description="Disordered" evidence="1">
    <location>
        <begin position="408"/>
        <end position="479"/>
    </location>
</feature>
<name>A0AAI8YZ96_9PEZI</name>
<feature type="compositionally biased region" description="Basic and acidic residues" evidence="1">
    <location>
        <begin position="470"/>
        <end position="479"/>
    </location>
</feature>
<dbReference type="AlphaFoldDB" id="A0AAI8YZ96"/>
<feature type="compositionally biased region" description="Polar residues" evidence="1">
    <location>
        <begin position="147"/>
        <end position="157"/>
    </location>
</feature>
<feature type="region of interest" description="Disordered" evidence="1">
    <location>
        <begin position="137"/>
        <end position="205"/>
    </location>
</feature>
<evidence type="ECO:0000256" key="1">
    <source>
        <dbReference type="SAM" id="MobiDB-lite"/>
    </source>
</evidence>
<keyword evidence="3" id="KW-1185">Reference proteome</keyword>
<feature type="compositionally biased region" description="Low complexity" evidence="1">
    <location>
        <begin position="417"/>
        <end position="432"/>
    </location>
</feature>
<protein>
    <submittedName>
        <fullName evidence="2">Uncharacterized protein</fullName>
    </submittedName>
</protein>
<evidence type="ECO:0000313" key="3">
    <source>
        <dbReference type="Proteomes" id="UP001296104"/>
    </source>
</evidence>
<proteinExistence type="predicted"/>
<dbReference type="Proteomes" id="UP001296104">
    <property type="component" value="Unassembled WGS sequence"/>
</dbReference>
<feature type="compositionally biased region" description="Basic and acidic residues" evidence="1">
    <location>
        <begin position="433"/>
        <end position="444"/>
    </location>
</feature>